<organism evidence="2 3">
    <name type="scientific">Mycobacterium pseudokansasii</name>
    <dbReference type="NCBI Taxonomy" id="2341080"/>
    <lineage>
        <taxon>Bacteria</taxon>
        <taxon>Bacillati</taxon>
        <taxon>Actinomycetota</taxon>
        <taxon>Actinomycetes</taxon>
        <taxon>Mycobacteriales</taxon>
        <taxon>Mycobacteriaceae</taxon>
        <taxon>Mycobacterium</taxon>
    </lineage>
</organism>
<dbReference type="Proteomes" id="UP000268285">
    <property type="component" value="Unassembled WGS sequence"/>
</dbReference>
<feature type="transmembrane region" description="Helical" evidence="1">
    <location>
        <begin position="20"/>
        <end position="40"/>
    </location>
</feature>
<sequence length="286" mass="31935">MAVGRRAHPNPPKELATMKFPYATILLSLLALSVTTEVLWMGNISRPPTTIYHMWHAALMLFVITVRLAYQKQLSPQVARYARILIAGMAMCALGDVVNSAISGIEPISQKLSIAIILFGAGYSLYVYVLYRFSQPRLALRHGIGYRMRWSVVMIVAVANTVGWVSYVRAPVAGHRFLELGSFLFNLVIYTLMISFSIWYFWANRLSLPALPVLIGGLLLPLSDLYLFSTWLAPGQDRNVPVFDLYAANWILYFGGQVLFAFLPACENDARLSESPRSGNRPAELG</sequence>
<keyword evidence="3" id="KW-1185">Reference proteome</keyword>
<keyword evidence="1" id="KW-0472">Membrane</keyword>
<feature type="transmembrane region" description="Helical" evidence="1">
    <location>
        <begin position="210"/>
        <end position="233"/>
    </location>
</feature>
<keyword evidence="1" id="KW-0812">Transmembrane</keyword>
<evidence type="ECO:0000313" key="2">
    <source>
        <dbReference type="EMBL" id="VBA53890.1"/>
    </source>
</evidence>
<feature type="transmembrane region" description="Helical" evidence="1">
    <location>
        <begin position="180"/>
        <end position="203"/>
    </location>
</feature>
<feature type="transmembrane region" description="Helical" evidence="1">
    <location>
        <begin position="245"/>
        <end position="263"/>
    </location>
</feature>
<reference evidence="2 3" key="1">
    <citation type="submission" date="2018-09" db="EMBL/GenBank/DDBJ databases">
        <authorList>
            <person name="Tagini F."/>
        </authorList>
    </citation>
    <scope>NUCLEOTIDE SEQUENCE [LARGE SCALE GENOMIC DNA]</scope>
    <source>
        <strain evidence="2 3">MK142</strain>
    </source>
</reference>
<feature type="transmembrane region" description="Helical" evidence="1">
    <location>
        <begin position="150"/>
        <end position="168"/>
    </location>
</feature>
<accession>A0A498QXJ4</accession>
<evidence type="ECO:0008006" key="4">
    <source>
        <dbReference type="Google" id="ProtNLM"/>
    </source>
</evidence>
<proteinExistence type="predicted"/>
<protein>
    <recommendedName>
        <fullName evidence="4">YhhN-like protein</fullName>
    </recommendedName>
</protein>
<feature type="transmembrane region" description="Helical" evidence="1">
    <location>
        <begin position="108"/>
        <end position="129"/>
    </location>
</feature>
<name>A0A498QXJ4_9MYCO</name>
<dbReference type="EMBL" id="UPHU01000001">
    <property type="protein sequence ID" value="VBA53890.1"/>
    <property type="molecule type" value="Genomic_DNA"/>
</dbReference>
<feature type="transmembrane region" description="Helical" evidence="1">
    <location>
        <begin position="52"/>
        <end position="70"/>
    </location>
</feature>
<dbReference type="AlphaFoldDB" id="A0A498QXJ4"/>
<feature type="transmembrane region" description="Helical" evidence="1">
    <location>
        <begin position="82"/>
        <end position="102"/>
    </location>
</feature>
<evidence type="ECO:0000256" key="1">
    <source>
        <dbReference type="SAM" id="Phobius"/>
    </source>
</evidence>
<keyword evidence="1" id="KW-1133">Transmembrane helix</keyword>
<gene>
    <name evidence="2" type="ORF">LAUMK142_04361</name>
</gene>
<evidence type="ECO:0000313" key="3">
    <source>
        <dbReference type="Proteomes" id="UP000268285"/>
    </source>
</evidence>